<proteinExistence type="inferred from homology"/>
<feature type="chain" id="PRO_5026230012" description="Plant heme peroxidase family profile domain-containing protein" evidence="14">
    <location>
        <begin position="32"/>
        <end position="82"/>
    </location>
</feature>
<evidence type="ECO:0000256" key="14">
    <source>
        <dbReference type="SAM" id="SignalP"/>
    </source>
</evidence>
<evidence type="ECO:0000256" key="8">
    <source>
        <dbReference type="ARBA" id="ARBA00023004"/>
    </source>
</evidence>
<keyword evidence="8" id="KW-0408">Iron</keyword>
<accession>A0A6G1EEX4</accession>
<evidence type="ECO:0000256" key="2">
    <source>
        <dbReference type="ARBA" id="ARBA00001970"/>
    </source>
</evidence>
<keyword evidence="17" id="KW-1185">Reference proteome</keyword>
<evidence type="ECO:0000313" key="16">
    <source>
        <dbReference type="EMBL" id="KAF0923136.1"/>
    </source>
</evidence>
<dbReference type="PANTHER" id="PTHR31388:SF5">
    <property type="entry name" value="PEROXIDASE"/>
    <property type="match status" value="1"/>
</dbReference>
<organism evidence="16 17">
    <name type="scientific">Oryza meyeriana var. granulata</name>
    <dbReference type="NCBI Taxonomy" id="110450"/>
    <lineage>
        <taxon>Eukaryota</taxon>
        <taxon>Viridiplantae</taxon>
        <taxon>Streptophyta</taxon>
        <taxon>Embryophyta</taxon>
        <taxon>Tracheophyta</taxon>
        <taxon>Spermatophyta</taxon>
        <taxon>Magnoliopsida</taxon>
        <taxon>Liliopsida</taxon>
        <taxon>Poales</taxon>
        <taxon>Poaceae</taxon>
        <taxon>BOP clade</taxon>
        <taxon>Oryzoideae</taxon>
        <taxon>Oryzeae</taxon>
        <taxon>Oryzinae</taxon>
        <taxon>Oryza</taxon>
        <taxon>Oryza meyeriana</taxon>
    </lineage>
</organism>
<name>A0A6G1EEX4_9ORYZ</name>
<feature type="active site" description="Proton acceptor" evidence="10">
    <location>
        <position position="75"/>
    </location>
</feature>
<evidence type="ECO:0000313" key="17">
    <source>
        <dbReference type="Proteomes" id="UP000479710"/>
    </source>
</evidence>
<dbReference type="GO" id="GO:0006979">
    <property type="term" value="P:response to oxidative stress"/>
    <property type="evidence" value="ECO:0007669"/>
    <property type="project" value="InterPro"/>
</dbReference>
<evidence type="ECO:0000256" key="1">
    <source>
        <dbReference type="ARBA" id="ARBA00000189"/>
    </source>
</evidence>
<evidence type="ECO:0000256" key="9">
    <source>
        <dbReference type="ARBA" id="ARBA00023324"/>
    </source>
</evidence>
<evidence type="ECO:0000256" key="12">
    <source>
        <dbReference type="PIRSR" id="PIRSR600823-4"/>
    </source>
</evidence>
<dbReference type="InterPro" id="IPR019794">
    <property type="entry name" value="Peroxidases_AS"/>
</dbReference>
<dbReference type="Proteomes" id="UP000479710">
    <property type="component" value="Unassembled WGS sequence"/>
</dbReference>
<dbReference type="GO" id="GO:0042744">
    <property type="term" value="P:hydrogen peroxide catabolic process"/>
    <property type="evidence" value="ECO:0007669"/>
    <property type="project" value="UniProtKB-KW"/>
</dbReference>
<evidence type="ECO:0000256" key="7">
    <source>
        <dbReference type="ARBA" id="ARBA00023002"/>
    </source>
</evidence>
<dbReference type="InterPro" id="IPR010255">
    <property type="entry name" value="Haem_peroxidase_sf"/>
</dbReference>
<evidence type="ECO:0000256" key="5">
    <source>
        <dbReference type="ARBA" id="ARBA00022723"/>
    </source>
</evidence>
<dbReference type="OrthoDB" id="688989at2759"/>
<keyword evidence="14" id="KW-0732">Signal</keyword>
<dbReference type="EMBL" id="SPHZ02000003">
    <property type="protein sequence ID" value="KAF0923136.1"/>
    <property type="molecule type" value="Genomic_DNA"/>
</dbReference>
<dbReference type="GO" id="GO:0020037">
    <property type="term" value="F:heme binding"/>
    <property type="evidence" value="ECO:0007669"/>
    <property type="project" value="InterPro"/>
</dbReference>
<reference evidence="16 17" key="1">
    <citation type="submission" date="2019-11" db="EMBL/GenBank/DDBJ databases">
        <title>Whole genome sequence of Oryza granulata.</title>
        <authorList>
            <person name="Li W."/>
        </authorList>
    </citation>
    <scope>NUCLEOTIDE SEQUENCE [LARGE SCALE GENOMIC DNA]</scope>
    <source>
        <strain evidence="17">cv. Menghai</strain>
        <tissue evidence="16">Leaf</tissue>
    </source>
</reference>
<dbReference type="PRINTS" id="PR00461">
    <property type="entry name" value="PLPEROXIDASE"/>
</dbReference>
<feature type="binding site" evidence="11">
    <location>
        <position position="76"/>
    </location>
    <ligand>
        <name>Ca(2+)</name>
        <dbReference type="ChEBI" id="CHEBI:29108"/>
        <label>1</label>
    </ligand>
</feature>
<dbReference type="Pfam" id="PF00141">
    <property type="entry name" value="peroxidase"/>
    <property type="match status" value="1"/>
</dbReference>
<comment type="cofactor">
    <cofactor evidence="11">
        <name>Ca(2+)</name>
        <dbReference type="ChEBI" id="CHEBI:29108"/>
    </cofactor>
    <text evidence="11">Binds 2 calcium ions per subunit.</text>
</comment>
<keyword evidence="3" id="KW-0575">Peroxidase</keyword>
<dbReference type="PROSITE" id="PS50873">
    <property type="entry name" value="PEROXIDASE_4"/>
    <property type="match status" value="1"/>
</dbReference>
<protein>
    <recommendedName>
        <fullName evidence="15">Plant heme peroxidase family profile domain-containing protein</fullName>
    </recommendedName>
</protein>
<evidence type="ECO:0000256" key="13">
    <source>
        <dbReference type="RuleBase" id="RU004241"/>
    </source>
</evidence>
<evidence type="ECO:0000256" key="6">
    <source>
        <dbReference type="ARBA" id="ARBA00022837"/>
    </source>
</evidence>
<keyword evidence="4" id="KW-0349">Heme</keyword>
<dbReference type="AlphaFoldDB" id="A0A6G1EEX4"/>
<dbReference type="InterPro" id="IPR002016">
    <property type="entry name" value="Haem_peroxidase"/>
</dbReference>
<feature type="site" description="Transition state stabilizer" evidence="12">
    <location>
        <position position="71"/>
    </location>
</feature>
<sequence>MAMGTPACSRAVLLMAFVMAAALMSTVPASGTTTLQYDFYRSLCPKAEETVRSVVEGMIMNDPTMGAAFIRLFFHDCFVRKN</sequence>
<keyword evidence="5 11" id="KW-0479">Metal-binding</keyword>
<keyword evidence="6 11" id="KW-0106">Calcium</keyword>
<keyword evidence="7" id="KW-0560">Oxidoreductase</keyword>
<dbReference type="GO" id="GO:0140825">
    <property type="term" value="F:lactoperoxidase activity"/>
    <property type="evidence" value="ECO:0007669"/>
    <property type="project" value="UniProtKB-EC"/>
</dbReference>
<comment type="catalytic activity">
    <reaction evidence="1">
        <text>2 a phenolic donor + H2O2 = 2 a phenolic radical donor + 2 H2O</text>
        <dbReference type="Rhea" id="RHEA:56136"/>
        <dbReference type="ChEBI" id="CHEBI:15377"/>
        <dbReference type="ChEBI" id="CHEBI:16240"/>
        <dbReference type="ChEBI" id="CHEBI:139520"/>
        <dbReference type="ChEBI" id="CHEBI:139521"/>
        <dbReference type="EC" id="1.11.1.7"/>
    </reaction>
</comment>
<dbReference type="GO" id="GO:0046872">
    <property type="term" value="F:metal ion binding"/>
    <property type="evidence" value="ECO:0007669"/>
    <property type="project" value="UniProtKB-KW"/>
</dbReference>
<dbReference type="Gene3D" id="1.10.520.10">
    <property type="match status" value="1"/>
</dbReference>
<evidence type="ECO:0000256" key="3">
    <source>
        <dbReference type="ARBA" id="ARBA00022559"/>
    </source>
</evidence>
<dbReference type="InterPro" id="IPR000823">
    <property type="entry name" value="Peroxidase_pln"/>
</dbReference>
<dbReference type="SUPFAM" id="SSF48113">
    <property type="entry name" value="Heme-dependent peroxidases"/>
    <property type="match status" value="1"/>
</dbReference>
<dbReference type="PANTHER" id="PTHR31388">
    <property type="entry name" value="PEROXIDASE 72-RELATED"/>
    <property type="match status" value="1"/>
</dbReference>
<evidence type="ECO:0000256" key="10">
    <source>
        <dbReference type="PIRSR" id="PIRSR600823-1"/>
    </source>
</evidence>
<comment type="caution">
    <text evidence="16">The sequence shown here is derived from an EMBL/GenBank/DDBJ whole genome shotgun (WGS) entry which is preliminary data.</text>
</comment>
<keyword evidence="9" id="KW-0376">Hydrogen peroxide</keyword>
<gene>
    <name evidence="16" type="ORF">E2562_003353</name>
</gene>
<evidence type="ECO:0000259" key="15">
    <source>
        <dbReference type="PROSITE" id="PS50873"/>
    </source>
</evidence>
<feature type="binding site" evidence="11">
    <location>
        <position position="79"/>
    </location>
    <ligand>
        <name>Ca(2+)</name>
        <dbReference type="ChEBI" id="CHEBI:29108"/>
        <label>1</label>
    </ligand>
</feature>
<feature type="domain" description="Plant heme peroxidase family profile" evidence="15">
    <location>
        <begin position="34"/>
        <end position="82"/>
    </location>
</feature>
<comment type="cofactor">
    <cofactor evidence="2">
        <name>heme b</name>
        <dbReference type="ChEBI" id="CHEBI:60344"/>
    </cofactor>
</comment>
<dbReference type="PROSITE" id="PS00436">
    <property type="entry name" value="PEROXIDASE_2"/>
    <property type="match status" value="1"/>
</dbReference>
<evidence type="ECO:0000256" key="4">
    <source>
        <dbReference type="ARBA" id="ARBA00022617"/>
    </source>
</evidence>
<feature type="signal peptide" evidence="14">
    <location>
        <begin position="1"/>
        <end position="31"/>
    </location>
</feature>
<evidence type="ECO:0000256" key="11">
    <source>
        <dbReference type="PIRSR" id="PIRSR600823-3"/>
    </source>
</evidence>
<comment type="similarity">
    <text evidence="13">Belongs to the peroxidase family.</text>
</comment>